<feature type="transmembrane region" description="Helical" evidence="10">
    <location>
        <begin position="333"/>
        <end position="354"/>
    </location>
</feature>
<comment type="subcellular location">
    <subcellularLocation>
        <location evidence="1">Cell membrane</location>
        <topology evidence="1">Multi-pass membrane protein</topology>
    </subcellularLocation>
</comment>
<feature type="transmembrane region" description="Helical" evidence="10">
    <location>
        <begin position="112"/>
        <end position="131"/>
    </location>
</feature>
<dbReference type="FunFam" id="1.20.810.10:FF:000007">
    <property type="entry name" value="Ubiquinol-cytochrome C reductase B subunit"/>
    <property type="match status" value="1"/>
</dbReference>
<dbReference type="AlphaFoldDB" id="A0A6J6TWS4"/>
<dbReference type="EMBL" id="CAEZYW010000210">
    <property type="protein sequence ID" value="CAB4750857.1"/>
    <property type="molecule type" value="Genomic_DNA"/>
</dbReference>
<feature type="transmembrane region" description="Helical" evidence="10">
    <location>
        <begin position="207"/>
        <end position="232"/>
    </location>
</feature>
<dbReference type="GO" id="GO:0046872">
    <property type="term" value="F:metal ion binding"/>
    <property type="evidence" value="ECO:0007669"/>
    <property type="project" value="UniProtKB-KW"/>
</dbReference>
<evidence type="ECO:0000313" key="12">
    <source>
        <dbReference type="EMBL" id="CAB4750857.1"/>
    </source>
</evidence>
<dbReference type="Gene3D" id="1.20.810.10">
    <property type="entry name" value="Cytochrome Bc1 Complex, Chain C"/>
    <property type="match status" value="1"/>
</dbReference>
<feature type="domain" description="Cytochrome b/b6 N-terminal region profile" evidence="11">
    <location>
        <begin position="14"/>
        <end position="240"/>
    </location>
</feature>
<proteinExistence type="predicted"/>
<keyword evidence="2" id="KW-0813">Transport</keyword>
<dbReference type="InterPro" id="IPR027387">
    <property type="entry name" value="Cytb/b6-like_sf"/>
</dbReference>
<feature type="transmembrane region" description="Helical" evidence="10">
    <location>
        <begin position="143"/>
        <end position="163"/>
    </location>
</feature>
<organism evidence="12">
    <name type="scientific">freshwater metagenome</name>
    <dbReference type="NCBI Taxonomy" id="449393"/>
    <lineage>
        <taxon>unclassified sequences</taxon>
        <taxon>metagenomes</taxon>
        <taxon>ecological metagenomes</taxon>
    </lineage>
</organism>
<evidence type="ECO:0000256" key="10">
    <source>
        <dbReference type="SAM" id="Phobius"/>
    </source>
</evidence>
<accession>A0A6J6TWS4</accession>
<dbReference type="PROSITE" id="PS51002">
    <property type="entry name" value="CYTB_NTER"/>
    <property type="match status" value="1"/>
</dbReference>
<keyword evidence="3" id="KW-1003">Cell membrane</keyword>
<reference evidence="12" key="1">
    <citation type="submission" date="2020-05" db="EMBL/GenBank/DDBJ databases">
        <authorList>
            <person name="Chiriac C."/>
            <person name="Salcher M."/>
            <person name="Ghai R."/>
            <person name="Kavagutti S V."/>
        </authorList>
    </citation>
    <scope>NUCLEOTIDE SEQUENCE</scope>
</reference>
<feature type="transmembrane region" description="Helical" evidence="10">
    <location>
        <begin position="413"/>
        <end position="434"/>
    </location>
</feature>
<dbReference type="Pfam" id="PF13631">
    <property type="entry name" value="Cytochrom_B_N_2"/>
    <property type="match status" value="1"/>
</dbReference>
<dbReference type="PANTHER" id="PTHR19271:SF16">
    <property type="entry name" value="CYTOCHROME B"/>
    <property type="match status" value="1"/>
</dbReference>
<evidence type="ECO:0000256" key="9">
    <source>
        <dbReference type="ARBA" id="ARBA00023136"/>
    </source>
</evidence>
<evidence type="ECO:0000259" key="11">
    <source>
        <dbReference type="PROSITE" id="PS51002"/>
    </source>
</evidence>
<gene>
    <name evidence="12" type="ORF">UFOPK2786_01281</name>
</gene>
<keyword evidence="6" id="KW-1278">Translocase</keyword>
<evidence type="ECO:0000256" key="5">
    <source>
        <dbReference type="ARBA" id="ARBA00022723"/>
    </source>
</evidence>
<dbReference type="GO" id="GO:0009055">
    <property type="term" value="F:electron transfer activity"/>
    <property type="evidence" value="ECO:0007669"/>
    <property type="project" value="InterPro"/>
</dbReference>
<protein>
    <submittedName>
        <fullName evidence="12">Unannotated protein</fullName>
    </submittedName>
</protein>
<evidence type="ECO:0000256" key="3">
    <source>
        <dbReference type="ARBA" id="ARBA00022475"/>
    </source>
</evidence>
<dbReference type="PANTHER" id="PTHR19271">
    <property type="entry name" value="CYTOCHROME B"/>
    <property type="match status" value="1"/>
</dbReference>
<evidence type="ECO:0000256" key="7">
    <source>
        <dbReference type="ARBA" id="ARBA00022989"/>
    </source>
</evidence>
<feature type="transmembrane region" description="Helical" evidence="10">
    <location>
        <begin position="47"/>
        <end position="66"/>
    </location>
</feature>
<sequence>MSQASPIEKVGGGVATYVDQRTGSNKFLSKNLGKVFPDHWSFMLGEIALYSFIVILITGTFLTFFYKPSMIEVVYDGSYVPLKGIQMSEAYASSLDISFDIRGGLLLRQMHHWAALIFIAAMAVHMFRVFFTGAFRKPREFNWLIGVVLVTLGLVAGFSGYSLPDDLLSGTGLQITRGIAQAVPIVGTWATFLLFDGQFPGNDFISRLYSVHILLIPGLILALVTVHLMLVWTQKHTQFPGPGRTNENVVGYPLLPVYMAKAGGFFFIVFGIIALIGGLVTINPIWIFGPFMPDQVSAGSQPDWYMGFLDGALRIMPNWETNLFDWWTISWNILIPAVIVPGVLFTGLALYPFIEAWVTGDKKEHHLLDRPRNNPTRTGFGVMAITFYGLLWIGGGNDIIATSFDLTINSITWFLRVMIFVIPPIAFVVTRRICLGLQRRDRDKLLHGYETGRVLRLPHGEFIEVHEPISIKEKAVIMSKTDIAPLPAPERTDAAGVRNKRYLLQNVQHKLSGFFYAQNVAKPSAAEIEAAEHHVAHEAALEAPLHAYEDADQINTFHGGVLHHPGMPETNAEQIAERSQH</sequence>
<evidence type="ECO:0000256" key="6">
    <source>
        <dbReference type="ARBA" id="ARBA00022967"/>
    </source>
</evidence>
<dbReference type="InterPro" id="IPR016174">
    <property type="entry name" value="Di-haem_cyt_TM"/>
</dbReference>
<evidence type="ECO:0000256" key="4">
    <source>
        <dbReference type="ARBA" id="ARBA00022692"/>
    </source>
</evidence>
<evidence type="ECO:0000256" key="8">
    <source>
        <dbReference type="ARBA" id="ARBA00023004"/>
    </source>
</evidence>
<feature type="transmembrane region" description="Helical" evidence="10">
    <location>
        <begin position="265"/>
        <end position="287"/>
    </location>
</feature>
<keyword evidence="5" id="KW-0479">Metal-binding</keyword>
<dbReference type="GO" id="GO:0005886">
    <property type="term" value="C:plasma membrane"/>
    <property type="evidence" value="ECO:0007669"/>
    <property type="project" value="UniProtKB-SubCell"/>
</dbReference>
<keyword evidence="7 10" id="KW-1133">Transmembrane helix</keyword>
<keyword evidence="4 10" id="KW-0812">Transmembrane</keyword>
<evidence type="ECO:0000256" key="2">
    <source>
        <dbReference type="ARBA" id="ARBA00022448"/>
    </source>
</evidence>
<feature type="transmembrane region" description="Helical" evidence="10">
    <location>
        <begin position="375"/>
        <end position="393"/>
    </location>
</feature>
<dbReference type="InterPro" id="IPR005797">
    <property type="entry name" value="Cyt_b/b6_N"/>
</dbReference>
<keyword evidence="9 10" id="KW-0472">Membrane</keyword>
<name>A0A6J6TWS4_9ZZZZ</name>
<dbReference type="GO" id="GO:0022904">
    <property type="term" value="P:respiratory electron transport chain"/>
    <property type="evidence" value="ECO:0007669"/>
    <property type="project" value="InterPro"/>
</dbReference>
<dbReference type="GO" id="GO:0016491">
    <property type="term" value="F:oxidoreductase activity"/>
    <property type="evidence" value="ECO:0007669"/>
    <property type="project" value="InterPro"/>
</dbReference>
<dbReference type="SUPFAM" id="SSF81342">
    <property type="entry name" value="Transmembrane di-heme cytochromes"/>
    <property type="match status" value="1"/>
</dbReference>
<keyword evidence="8" id="KW-0408">Iron</keyword>
<evidence type="ECO:0000256" key="1">
    <source>
        <dbReference type="ARBA" id="ARBA00004651"/>
    </source>
</evidence>